<sequence>MSDYLKVLIFSLFMLLSTTANGADYSEPLVINKQDGSQVELLVELAKTPEETARGMMFRTELGDNQGMLFLFAESRRQRFWMKNTLIPLDIIFIRENGRIANIVANAEPETETPRESVGRAIAVLELAGGRAAALGLSKGDHVDHPLIGKLPRLSY</sequence>
<evidence type="ECO:0000313" key="2">
    <source>
        <dbReference type="EMBL" id="GHF25324.1"/>
    </source>
</evidence>
<accession>A0A919AVD0</accession>
<protein>
    <recommendedName>
        <fullName evidence="4">DUF192 domain-containing protein</fullName>
    </recommendedName>
</protein>
<evidence type="ECO:0008006" key="4">
    <source>
        <dbReference type="Google" id="ProtNLM"/>
    </source>
</evidence>
<dbReference type="InterPro" id="IPR038695">
    <property type="entry name" value="Saro_0823-like_sf"/>
</dbReference>
<dbReference type="AlphaFoldDB" id="A0A919AVD0"/>
<feature type="signal peptide" evidence="1">
    <location>
        <begin position="1"/>
        <end position="22"/>
    </location>
</feature>
<dbReference type="PANTHER" id="PTHR37953">
    <property type="entry name" value="UPF0127 PROTEIN MJ1496"/>
    <property type="match status" value="1"/>
</dbReference>
<organism evidence="2 3">
    <name type="scientific">Kordiimonas sediminis</name>
    <dbReference type="NCBI Taxonomy" id="1735581"/>
    <lineage>
        <taxon>Bacteria</taxon>
        <taxon>Pseudomonadati</taxon>
        <taxon>Pseudomonadota</taxon>
        <taxon>Alphaproteobacteria</taxon>
        <taxon>Kordiimonadales</taxon>
        <taxon>Kordiimonadaceae</taxon>
        <taxon>Kordiimonas</taxon>
    </lineage>
</organism>
<evidence type="ECO:0000313" key="3">
    <source>
        <dbReference type="Proteomes" id="UP000630923"/>
    </source>
</evidence>
<dbReference type="Pfam" id="PF02643">
    <property type="entry name" value="DUF192"/>
    <property type="match status" value="1"/>
</dbReference>
<dbReference type="PANTHER" id="PTHR37953:SF1">
    <property type="entry name" value="UPF0127 PROTEIN MJ1496"/>
    <property type="match status" value="1"/>
</dbReference>
<gene>
    <name evidence="2" type="ORF">GCM10017044_20130</name>
</gene>
<reference evidence="2" key="2">
    <citation type="submission" date="2020-09" db="EMBL/GenBank/DDBJ databases">
        <authorList>
            <person name="Sun Q."/>
            <person name="Kim S."/>
        </authorList>
    </citation>
    <scope>NUCLEOTIDE SEQUENCE</scope>
    <source>
        <strain evidence="2">KCTC 42590</strain>
    </source>
</reference>
<keyword evidence="3" id="KW-1185">Reference proteome</keyword>
<name>A0A919AVD0_9PROT</name>
<evidence type="ECO:0000256" key="1">
    <source>
        <dbReference type="SAM" id="SignalP"/>
    </source>
</evidence>
<proteinExistence type="predicted"/>
<dbReference type="Proteomes" id="UP000630923">
    <property type="component" value="Unassembled WGS sequence"/>
</dbReference>
<dbReference type="InterPro" id="IPR003795">
    <property type="entry name" value="DUF192"/>
</dbReference>
<dbReference type="Gene3D" id="2.60.120.1140">
    <property type="entry name" value="Protein of unknown function DUF192"/>
    <property type="match status" value="1"/>
</dbReference>
<dbReference type="RefSeq" id="WP_191252555.1">
    <property type="nucleotide sequence ID" value="NZ_BNCI01000002.1"/>
</dbReference>
<reference evidence="2" key="1">
    <citation type="journal article" date="2014" name="Int. J. Syst. Evol. Microbiol.">
        <title>Complete genome sequence of Corynebacterium casei LMG S-19264T (=DSM 44701T), isolated from a smear-ripened cheese.</title>
        <authorList>
            <consortium name="US DOE Joint Genome Institute (JGI-PGF)"/>
            <person name="Walter F."/>
            <person name="Albersmeier A."/>
            <person name="Kalinowski J."/>
            <person name="Ruckert C."/>
        </authorList>
    </citation>
    <scope>NUCLEOTIDE SEQUENCE</scope>
    <source>
        <strain evidence="2">KCTC 42590</strain>
    </source>
</reference>
<feature type="chain" id="PRO_5037563295" description="DUF192 domain-containing protein" evidence="1">
    <location>
        <begin position="23"/>
        <end position="156"/>
    </location>
</feature>
<keyword evidence="1" id="KW-0732">Signal</keyword>
<comment type="caution">
    <text evidence="2">The sequence shown here is derived from an EMBL/GenBank/DDBJ whole genome shotgun (WGS) entry which is preliminary data.</text>
</comment>
<dbReference type="EMBL" id="BNCI01000002">
    <property type="protein sequence ID" value="GHF25324.1"/>
    <property type="molecule type" value="Genomic_DNA"/>
</dbReference>